<proteinExistence type="predicted"/>
<gene>
    <name evidence="3" type="ORF">M9Y10_003483</name>
</gene>
<name>A0ABR2JPS0_9EUKA</name>
<dbReference type="Proteomes" id="UP001470230">
    <property type="component" value="Unassembled WGS sequence"/>
</dbReference>
<evidence type="ECO:0000313" key="3">
    <source>
        <dbReference type="EMBL" id="KAK8880793.1"/>
    </source>
</evidence>
<feature type="coiled-coil region" evidence="1">
    <location>
        <begin position="318"/>
        <end position="352"/>
    </location>
</feature>
<keyword evidence="4" id="KW-1185">Reference proteome</keyword>
<evidence type="ECO:0000313" key="4">
    <source>
        <dbReference type="Proteomes" id="UP001470230"/>
    </source>
</evidence>
<comment type="caution">
    <text evidence="3">The sequence shown here is derived from an EMBL/GenBank/DDBJ whole genome shotgun (WGS) entry which is preliminary data.</text>
</comment>
<keyword evidence="1" id="KW-0175">Coiled coil</keyword>
<feature type="coiled-coil region" evidence="1">
    <location>
        <begin position="857"/>
        <end position="1005"/>
    </location>
</feature>
<feature type="coiled-coil region" evidence="1">
    <location>
        <begin position="245"/>
        <end position="286"/>
    </location>
</feature>
<reference evidence="3 4" key="1">
    <citation type="submission" date="2024-04" db="EMBL/GenBank/DDBJ databases">
        <title>Tritrichomonas musculus Genome.</title>
        <authorList>
            <person name="Alves-Ferreira E."/>
            <person name="Grigg M."/>
            <person name="Lorenzi H."/>
            <person name="Galac M."/>
        </authorList>
    </citation>
    <scope>NUCLEOTIDE SEQUENCE [LARGE SCALE GENOMIC DNA]</scope>
    <source>
        <strain evidence="3 4">EAF2021</strain>
    </source>
</reference>
<evidence type="ECO:0008006" key="5">
    <source>
        <dbReference type="Google" id="ProtNLM"/>
    </source>
</evidence>
<feature type="compositionally biased region" description="Acidic residues" evidence="2">
    <location>
        <begin position="1389"/>
        <end position="1398"/>
    </location>
</feature>
<feature type="compositionally biased region" description="Polar residues" evidence="2">
    <location>
        <begin position="397"/>
        <end position="409"/>
    </location>
</feature>
<feature type="region of interest" description="Disordered" evidence="2">
    <location>
        <begin position="367"/>
        <end position="413"/>
    </location>
</feature>
<feature type="coiled-coil region" evidence="1">
    <location>
        <begin position="1123"/>
        <end position="1171"/>
    </location>
</feature>
<feature type="coiled-coil region" evidence="1">
    <location>
        <begin position="1029"/>
        <end position="1091"/>
    </location>
</feature>
<feature type="compositionally biased region" description="Polar residues" evidence="2">
    <location>
        <begin position="824"/>
        <end position="837"/>
    </location>
</feature>
<organism evidence="3 4">
    <name type="scientific">Tritrichomonas musculus</name>
    <dbReference type="NCBI Taxonomy" id="1915356"/>
    <lineage>
        <taxon>Eukaryota</taxon>
        <taxon>Metamonada</taxon>
        <taxon>Parabasalia</taxon>
        <taxon>Tritrichomonadida</taxon>
        <taxon>Tritrichomonadidae</taxon>
        <taxon>Tritrichomonas</taxon>
    </lineage>
</organism>
<feature type="compositionally biased region" description="Acidic residues" evidence="2">
    <location>
        <begin position="1410"/>
        <end position="1419"/>
    </location>
</feature>
<feature type="region of interest" description="Disordered" evidence="2">
    <location>
        <begin position="28"/>
        <end position="57"/>
    </location>
</feature>
<feature type="region of interest" description="Disordered" evidence="2">
    <location>
        <begin position="1381"/>
        <end position="1419"/>
    </location>
</feature>
<feature type="compositionally biased region" description="Basic and acidic residues" evidence="2">
    <location>
        <begin position="46"/>
        <end position="57"/>
    </location>
</feature>
<feature type="region of interest" description="Disordered" evidence="2">
    <location>
        <begin position="818"/>
        <end position="844"/>
    </location>
</feature>
<feature type="region of interest" description="Disordered" evidence="2">
    <location>
        <begin position="1305"/>
        <end position="1331"/>
    </location>
</feature>
<sequence>MHDVDYKEYIMTVCMTLQISIANDTKPRRSNQTLQFRSSHSIAQTDQERSKSKDKKNNSFNYAIKSSNTSICFAILRRFIKESKESILSDISEFSVFVDHSKGQINDILKTIESNANKSGESLAVALSAQQQMSKEREKKMSLLQQKVCEMTEQIKSLTANKVSGARIMQLEAELEDKTRYIEDMEFSYKNKIDDLQLQLNDKTRALSQLKERHYMDIQFQAELDNKNRTINDLILKHKEKVLKLKEKIKNKDELIETLKDFENQTVELKSQLESKSQTISQLESEVQSSQILSNQYETSQEEQKKLKSDILKLKRFAKSLSIEKAKIEKELEKSYEQIKLQKNEISVLNAEKSFAQSQMTRSDVIFSGSPQKVNKKSGFQTPNSKNATFLDKSTDNRPTTNPESNSNNIEDEEMLKTLLKIDRLRLQLNEEKEKTNQCNELVEALKTNLKETQIDNENMKKQLNVIESQMSRKDNRIEKLKHDVTSLNNQIKQKEQLINELLSAENKKSDEIERLHQEIDKLIISQKEIRAKESRDDQNVFKVNKEEYQKLLDMLSQYKKEKLQIEANYKQNQNRAKELETQIETMKRSSSLRDQKITSLTKENIELTTVKEAYSNQVRQIEKELLKQVSDLKSSLEETTKENTELTRQYKDAIQSISTYTTMLDSLRTENSSIKLENSQLQMSIHQQLEPLQSENSRLSESVKKFKEARDLALKEKQQLIIENAQYKAQVEYLTKARKINGQQGIKFDLNLEDASINDIEDRYNEMSDSLTTLMNFLDVKSVAEFQKKWQQNIEEKEDLLSKNKLLEQQTESLKNRLDKFSSKNGDTALNSNNKSSDFHAENQLRKELTQEKKKSGTFQNQTELLQQQISQLENENKDKNNELSELKKTVNKYKIEIDSLHQIIQFESIENLKEEILTILTEKAQGQSTIKELQNSIRKLQNEKSENSMKIEKQQETIETMNISIKELRKENLTTINQLRVENTELQNKFQLADEKKENLMAEINRFHELFNFDKEEDLHFIITSEIEKLKTTIEDSNFKLSQCQNKLNSKESECDFLNRNLNEKKEIINQLKEERNQLKNENFKLSSSVKAAMNDTSSKQLEEIASLLEKENVAEVLPTVSRLLSKQKKNKEKINRLKSEIESLNGQINKVQVTLNETNMAREKIENELSTLKFSMSADADSTAKIESKLIEKDKSISDLEEQNRMYIQILAGKEEKIKALENDNLEKNKEIDSIQSKMLLLNASLTENQNLLEQKNSENEALKTENETLKSAVSIVDELREKNQFCQNQLEATKSEMIRSQKESENLLKNQSDSFNRINKNNEKERKRLQDKIDQLENIQNNPSFLNSSLDVDDGQIIDLENKKSIFEEEEEDVVDINNDLQNDFVDDQLDDDNNNNSSQGKVEIPPDDDLNEDD</sequence>
<feature type="compositionally biased region" description="Polar residues" evidence="2">
    <location>
        <begin position="369"/>
        <end position="388"/>
    </location>
</feature>
<evidence type="ECO:0000256" key="2">
    <source>
        <dbReference type="SAM" id="MobiDB-lite"/>
    </source>
</evidence>
<accession>A0ABR2JPS0</accession>
<dbReference type="EMBL" id="JAPFFF010000010">
    <property type="protein sequence ID" value="KAK8880793.1"/>
    <property type="molecule type" value="Genomic_DNA"/>
</dbReference>
<protein>
    <recommendedName>
        <fullName evidence="5">Viral A-type inclusion protein</fullName>
    </recommendedName>
</protein>
<feature type="compositionally biased region" description="Polar residues" evidence="2">
    <location>
        <begin position="30"/>
        <end position="45"/>
    </location>
</feature>
<feature type="coiled-coil region" evidence="1">
    <location>
        <begin position="415"/>
        <end position="657"/>
    </location>
</feature>
<evidence type="ECO:0000256" key="1">
    <source>
        <dbReference type="SAM" id="Coils"/>
    </source>
</evidence>